<dbReference type="EMBL" id="JAMYWC010000011">
    <property type="protein sequence ID" value="MCP1175686.1"/>
    <property type="molecule type" value="Genomic_DNA"/>
</dbReference>
<dbReference type="InterPro" id="IPR000847">
    <property type="entry name" value="LysR_HTH_N"/>
</dbReference>
<evidence type="ECO:0000313" key="8">
    <source>
        <dbReference type="Proteomes" id="UP001162793"/>
    </source>
</evidence>
<dbReference type="InterPro" id="IPR050950">
    <property type="entry name" value="HTH-type_LysR_regulators"/>
</dbReference>
<reference evidence="8" key="1">
    <citation type="journal article" date="2023" name="Front. Microbiol.">
        <title>Ralstonia chuxiongensis sp. nov., Ralstonia mojiangensis sp. nov., and Ralstonia soli sp. nov., isolated from tobacco fields, are three novel species in the family Burkholderiaceae.</title>
        <authorList>
            <person name="Lu C.H."/>
            <person name="Zhang Y.Y."/>
            <person name="Jiang N."/>
            <person name="Chen W."/>
            <person name="Shao X."/>
            <person name="Zhao Z.M."/>
            <person name="Lu W.L."/>
            <person name="Hu X."/>
            <person name="Xi Y.X."/>
            <person name="Zou S.Y."/>
            <person name="Wei Q.J."/>
            <person name="Lin Z.L."/>
            <person name="Gong L."/>
            <person name="Gai X.T."/>
            <person name="Zhang L.Q."/>
            <person name="Li J.Y."/>
            <person name="Jin Y."/>
            <person name="Xia Z.Y."/>
        </authorList>
    </citation>
    <scope>NUCLEOTIDE SEQUENCE [LARGE SCALE GENOMIC DNA]</scope>
    <source>
        <strain evidence="8">21YRMH01-3</strain>
    </source>
</reference>
<name>A0AA41WW24_9RALS</name>
<dbReference type="GO" id="GO:0005829">
    <property type="term" value="C:cytosol"/>
    <property type="evidence" value="ECO:0007669"/>
    <property type="project" value="TreeGrafter"/>
</dbReference>
<dbReference type="PANTHER" id="PTHR30419">
    <property type="entry name" value="HTH-TYPE TRANSCRIPTIONAL REGULATOR YBHD"/>
    <property type="match status" value="1"/>
</dbReference>
<dbReference type="Pfam" id="PF00126">
    <property type="entry name" value="HTH_1"/>
    <property type="match status" value="1"/>
</dbReference>
<dbReference type="SUPFAM" id="SSF46785">
    <property type="entry name" value="Winged helix' DNA-binding domain"/>
    <property type="match status" value="1"/>
</dbReference>
<feature type="domain" description="HTH lysR-type" evidence="6">
    <location>
        <begin position="4"/>
        <end position="61"/>
    </location>
</feature>
<dbReference type="Proteomes" id="UP001162793">
    <property type="component" value="Unassembled WGS sequence"/>
</dbReference>
<dbReference type="InterPro" id="IPR036390">
    <property type="entry name" value="WH_DNA-bd_sf"/>
</dbReference>
<evidence type="ECO:0000256" key="4">
    <source>
        <dbReference type="ARBA" id="ARBA00023163"/>
    </source>
</evidence>
<keyword evidence="4" id="KW-0804">Transcription</keyword>
<dbReference type="RefSeq" id="WP_253542886.1">
    <property type="nucleotide sequence ID" value="NZ_JAMYWC010000011.1"/>
</dbReference>
<keyword evidence="8" id="KW-1185">Reference proteome</keyword>
<keyword evidence="3" id="KW-0238">DNA-binding</keyword>
<accession>A0AA41WW24</accession>
<evidence type="ECO:0000313" key="7">
    <source>
        <dbReference type="EMBL" id="MCP1175686.1"/>
    </source>
</evidence>
<organism evidence="7 8">
    <name type="scientific">Ralstonia chuxiongensis</name>
    <dbReference type="NCBI Taxonomy" id="2957504"/>
    <lineage>
        <taxon>Bacteria</taxon>
        <taxon>Pseudomonadati</taxon>
        <taxon>Pseudomonadota</taxon>
        <taxon>Betaproteobacteria</taxon>
        <taxon>Burkholderiales</taxon>
        <taxon>Burkholderiaceae</taxon>
        <taxon>Ralstonia</taxon>
    </lineage>
</organism>
<sequence length="323" mass="35431">MYDITRAKMRVFHALLEHQSVRKAAEQLALSRTLVSRYLTELEEMIGERLFDRAATGLVPTDAVPYLLEYARSIEASHEKLLDGVNQLKRLHTGNLLISLSEGLIDTLIEDVLADFAKEYPGVEIVLNMRATAEIIDDVLSNEAHIGLAYNPPLTDGIEFCASAVHNIVAAVHPDHPLAQSDGPISLEAALAYPVGIMPQTYGLGLLIRTIAKAENLRLAPNFNANTLMALRAYARHAGGLAFVTDFSIRKEVAAGQLVGIRLDHPLTENQYARVLVKEKRPLPRAAQEVINAINQHLADLSTQRTHSDTLDATGVWSPRNAG</sequence>
<dbReference type="SUPFAM" id="SSF53850">
    <property type="entry name" value="Periplasmic binding protein-like II"/>
    <property type="match status" value="1"/>
</dbReference>
<gene>
    <name evidence="7" type="ORF">NKG59_25240</name>
</gene>
<dbReference type="GO" id="GO:0003700">
    <property type="term" value="F:DNA-binding transcription factor activity"/>
    <property type="evidence" value="ECO:0007669"/>
    <property type="project" value="InterPro"/>
</dbReference>
<dbReference type="AlphaFoldDB" id="A0AA41WW24"/>
<evidence type="ECO:0000256" key="5">
    <source>
        <dbReference type="SAM" id="MobiDB-lite"/>
    </source>
</evidence>
<dbReference type="InterPro" id="IPR005119">
    <property type="entry name" value="LysR_subst-bd"/>
</dbReference>
<dbReference type="PANTHER" id="PTHR30419:SF8">
    <property type="entry name" value="NITROGEN ASSIMILATION TRANSCRIPTIONAL ACTIVATOR-RELATED"/>
    <property type="match status" value="1"/>
</dbReference>
<comment type="similarity">
    <text evidence="1">Belongs to the LysR transcriptional regulatory family.</text>
</comment>
<evidence type="ECO:0000256" key="1">
    <source>
        <dbReference type="ARBA" id="ARBA00009437"/>
    </source>
</evidence>
<proteinExistence type="inferred from homology"/>
<dbReference type="InterPro" id="IPR036388">
    <property type="entry name" value="WH-like_DNA-bd_sf"/>
</dbReference>
<dbReference type="GO" id="GO:0003677">
    <property type="term" value="F:DNA binding"/>
    <property type="evidence" value="ECO:0007669"/>
    <property type="project" value="UniProtKB-KW"/>
</dbReference>
<evidence type="ECO:0000256" key="3">
    <source>
        <dbReference type="ARBA" id="ARBA00023125"/>
    </source>
</evidence>
<dbReference type="PROSITE" id="PS50931">
    <property type="entry name" value="HTH_LYSR"/>
    <property type="match status" value="1"/>
</dbReference>
<protein>
    <submittedName>
        <fullName evidence="7">LysR family transcriptional regulator</fullName>
    </submittedName>
</protein>
<dbReference type="Gene3D" id="1.10.10.10">
    <property type="entry name" value="Winged helix-like DNA-binding domain superfamily/Winged helix DNA-binding domain"/>
    <property type="match status" value="1"/>
</dbReference>
<evidence type="ECO:0000259" key="6">
    <source>
        <dbReference type="PROSITE" id="PS50931"/>
    </source>
</evidence>
<comment type="caution">
    <text evidence="7">The sequence shown here is derived from an EMBL/GenBank/DDBJ whole genome shotgun (WGS) entry which is preliminary data.</text>
</comment>
<dbReference type="Gene3D" id="3.40.190.290">
    <property type="match status" value="1"/>
</dbReference>
<evidence type="ECO:0000256" key="2">
    <source>
        <dbReference type="ARBA" id="ARBA00023015"/>
    </source>
</evidence>
<feature type="region of interest" description="Disordered" evidence="5">
    <location>
        <begin position="304"/>
        <end position="323"/>
    </location>
</feature>
<keyword evidence="2" id="KW-0805">Transcription regulation</keyword>
<dbReference type="Pfam" id="PF03466">
    <property type="entry name" value="LysR_substrate"/>
    <property type="match status" value="1"/>
</dbReference>